<proteinExistence type="predicted"/>
<reference evidence="1 2" key="1">
    <citation type="journal article" date="2012" name="Genome Biol.">
        <title>Genome and low-iron response of an oceanic diatom adapted to chronic iron limitation.</title>
        <authorList>
            <person name="Lommer M."/>
            <person name="Specht M."/>
            <person name="Roy A.S."/>
            <person name="Kraemer L."/>
            <person name="Andreson R."/>
            <person name="Gutowska M.A."/>
            <person name="Wolf J."/>
            <person name="Bergner S.V."/>
            <person name="Schilhabel M.B."/>
            <person name="Klostermeier U.C."/>
            <person name="Beiko R.G."/>
            <person name="Rosenstiel P."/>
            <person name="Hippler M."/>
            <person name="Laroche J."/>
        </authorList>
    </citation>
    <scope>NUCLEOTIDE SEQUENCE [LARGE SCALE GENOMIC DNA]</scope>
    <source>
        <strain evidence="1 2">CCMP1005</strain>
    </source>
</reference>
<dbReference type="AlphaFoldDB" id="K0SBW2"/>
<evidence type="ECO:0000313" key="1">
    <source>
        <dbReference type="EMBL" id="EJK62810.1"/>
    </source>
</evidence>
<comment type="caution">
    <text evidence="1">The sequence shown here is derived from an EMBL/GenBank/DDBJ whole genome shotgun (WGS) entry which is preliminary data.</text>
</comment>
<evidence type="ECO:0000313" key="2">
    <source>
        <dbReference type="Proteomes" id="UP000266841"/>
    </source>
</evidence>
<keyword evidence="2" id="KW-1185">Reference proteome</keyword>
<dbReference type="EMBL" id="AGNL01018606">
    <property type="protein sequence ID" value="EJK62810.1"/>
    <property type="molecule type" value="Genomic_DNA"/>
</dbReference>
<sequence>ESSTRQSGAQCGNPLISHIGARVSWSLWAPLHRGEVEVQSQLVGRWASYIARKIDSRSLHLEMTMKESIAYAGAGHSAGIPGSQWSLDSTSTHRQGRVVDLKASKAQVSDGRRRPPPALYDTRIFLAHQCDEQKLEIAMIMILPMIHISLRSEIAFIMWGCQP</sequence>
<organism evidence="1 2">
    <name type="scientific">Thalassiosira oceanica</name>
    <name type="common">Marine diatom</name>
    <dbReference type="NCBI Taxonomy" id="159749"/>
    <lineage>
        <taxon>Eukaryota</taxon>
        <taxon>Sar</taxon>
        <taxon>Stramenopiles</taxon>
        <taxon>Ochrophyta</taxon>
        <taxon>Bacillariophyta</taxon>
        <taxon>Coscinodiscophyceae</taxon>
        <taxon>Thalassiosirophycidae</taxon>
        <taxon>Thalassiosirales</taxon>
        <taxon>Thalassiosiraceae</taxon>
        <taxon>Thalassiosira</taxon>
    </lineage>
</organism>
<feature type="non-terminal residue" evidence="1">
    <location>
        <position position="1"/>
    </location>
</feature>
<dbReference type="Proteomes" id="UP000266841">
    <property type="component" value="Unassembled WGS sequence"/>
</dbReference>
<accession>K0SBW2</accession>
<name>K0SBW2_THAOC</name>
<gene>
    <name evidence="1" type="ORF">THAOC_16562</name>
</gene>
<protein>
    <submittedName>
        <fullName evidence="1">Uncharacterized protein</fullName>
    </submittedName>
</protein>